<dbReference type="InterPro" id="IPR016181">
    <property type="entry name" value="Acyl_CoA_acyltransferase"/>
</dbReference>
<dbReference type="GeneID" id="95600916"/>
<dbReference type="CDD" id="cd04301">
    <property type="entry name" value="NAT_SF"/>
    <property type="match status" value="1"/>
</dbReference>
<reference evidence="2" key="1">
    <citation type="submission" date="2021-09" db="EMBL/GenBank/DDBJ databases">
        <title>Complete genome sequence and metabolic characterization of Streptomyces tanashiensis DSM 731 the producer of antibacterial Kalafungin and diverse secondary metabolites.</title>
        <authorList>
            <person name="Abbasi M.N."/>
            <person name="Anwar M.N."/>
            <person name="Alam K."/>
            <person name="Shoaib M."/>
            <person name="Lin Z."/>
            <person name="Hayat M."/>
            <person name="Ali M.I."/>
            <person name="Malik H.M.T."/>
            <person name="Ahmed I."/>
            <person name="Li A."/>
            <person name="Hailong Wang H."/>
            <person name="Zhang Y."/>
        </authorList>
    </citation>
    <scope>NUCLEOTIDE SEQUENCE</scope>
    <source>
        <strain evidence="2">Kala</strain>
    </source>
</reference>
<dbReference type="EMBL" id="CP084204">
    <property type="protein sequence ID" value="UZX22088.1"/>
    <property type="molecule type" value="Genomic_DNA"/>
</dbReference>
<gene>
    <name evidence="2" type="ORF">LDH80_15730</name>
</gene>
<dbReference type="Gene3D" id="3.40.630.30">
    <property type="match status" value="1"/>
</dbReference>
<keyword evidence="3" id="KW-1185">Reference proteome</keyword>
<proteinExistence type="predicted"/>
<feature type="domain" description="N-acetyltransferase" evidence="1">
    <location>
        <begin position="111"/>
        <end position="255"/>
    </location>
</feature>
<dbReference type="InterPro" id="IPR000182">
    <property type="entry name" value="GNAT_dom"/>
</dbReference>
<dbReference type="PROSITE" id="PS51186">
    <property type="entry name" value="GNAT"/>
    <property type="match status" value="1"/>
</dbReference>
<sequence length="255" mass="28072">MTSTAPELPRIHRFLSDFHRRQAARTVEFPGAFAVLDDAYRHSRGNNHVLAGGDVDPEALPGYTEEALGHLPYRFAYVLDETVAAACVAPMERAGYQHATSLIMAHHGPVPEHGGAREVDFDELRGPVTASWPRFAPQAPPEHIRDLVERRVARRRGAEVVRFFAVHTPEGEVAAWADLYMDPAEGVAQIEDLVTVEAHLGQGYAGRVLDTALHEAAAAGCTTRFLTAFAGDWPHRWYGRKGFAIAGAMARFERV</sequence>
<protein>
    <submittedName>
        <fullName evidence="2">GNAT family N-acetyltransferase</fullName>
    </submittedName>
</protein>
<dbReference type="Pfam" id="PF00583">
    <property type="entry name" value="Acetyltransf_1"/>
    <property type="match status" value="1"/>
</dbReference>
<organism evidence="2 3">
    <name type="scientific">Streptomyces tanashiensis</name>
    <dbReference type="NCBI Taxonomy" id="67367"/>
    <lineage>
        <taxon>Bacteria</taxon>
        <taxon>Bacillati</taxon>
        <taxon>Actinomycetota</taxon>
        <taxon>Actinomycetes</taxon>
        <taxon>Kitasatosporales</taxon>
        <taxon>Streptomycetaceae</taxon>
        <taxon>Streptomyces</taxon>
    </lineage>
</organism>
<dbReference type="RefSeq" id="WP_190101602.1">
    <property type="nucleotide sequence ID" value="NZ_BMUH01000001.1"/>
</dbReference>
<evidence type="ECO:0000313" key="3">
    <source>
        <dbReference type="Proteomes" id="UP001164506"/>
    </source>
</evidence>
<dbReference type="Proteomes" id="UP001164506">
    <property type="component" value="Chromosome"/>
</dbReference>
<name>A0ABY6QWC2_9ACTN</name>
<dbReference type="SUPFAM" id="SSF55729">
    <property type="entry name" value="Acyl-CoA N-acyltransferases (Nat)"/>
    <property type="match status" value="1"/>
</dbReference>
<accession>A0ABY6QWC2</accession>
<evidence type="ECO:0000259" key="1">
    <source>
        <dbReference type="PROSITE" id="PS51186"/>
    </source>
</evidence>
<evidence type="ECO:0000313" key="2">
    <source>
        <dbReference type="EMBL" id="UZX22088.1"/>
    </source>
</evidence>